<dbReference type="AlphaFoldDB" id="A0A7G1HSG7"/>
<name>A0A7G1HSG7_9BACT</name>
<dbReference type="PANTHER" id="PTHR40940">
    <property type="entry name" value="PROTEIN BATD-RELATED"/>
    <property type="match status" value="1"/>
</dbReference>
<accession>A0A7G1HSG7</accession>
<dbReference type="InterPro" id="IPR025738">
    <property type="entry name" value="BatD"/>
</dbReference>
<proteinExistence type="predicted"/>
<gene>
    <name evidence="1" type="ORF">Cop2CBH44_07830</name>
</gene>
<dbReference type="Proteomes" id="UP000594042">
    <property type="component" value="Chromosome"/>
</dbReference>
<evidence type="ECO:0000313" key="2">
    <source>
        <dbReference type="Proteomes" id="UP000594042"/>
    </source>
</evidence>
<dbReference type="EMBL" id="AP023322">
    <property type="protein sequence ID" value="BCI62430.1"/>
    <property type="molecule type" value="Genomic_DNA"/>
</dbReference>
<dbReference type="Pfam" id="PF13584">
    <property type="entry name" value="BatD"/>
    <property type="match status" value="2"/>
</dbReference>
<dbReference type="PANTHER" id="PTHR40940:SF2">
    <property type="entry name" value="BATD"/>
    <property type="match status" value="1"/>
</dbReference>
<sequence>MKKLSILILFFISVTGVYAREDIHLDVQVPKSVQAGERFEIVFSLRNASTENFKSPKFRGCKVLSGPSISRSSQLAVISGHFVRSVSENRSYILQAGKKGTVVIPSVSVSVEGKTYKSRKTTIEIISVRSEKKKQASVQFISSVPEEVRSGETFRVRYQVINGDGEDFNTGDFKNCKVLAGPSITLEREPILMNGWPIQGRIITTYTYIVQAGESGKVIIPEAKILVNNKKYKVGKSEVKIRPLNEEERMKRFLEAEKKYPTI</sequence>
<reference evidence="2" key="1">
    <citation type="submission" date="2020-07" db="EMBL/GenBank/DDBJ databases">
        <title>Complete genome sequencing of Coprobacter sp. strain 2CBH44.</title>
        <authorList>
            <person name="Sakamoto M."/>
            <person name="Murakami T."/>
            <person name="Mori H."/>
        </authorList>
    </citation>
    <scope>NUCLEOTIDE SEQUENCE [LARGE SCALE GENOMIC DNA]</scope>
    <source>
        <strain evidence="2">2CBH44</strain>
    </source>
</reference>
<evidence type="ECO:0000313" key="1">
    <source>
        <dbReference type="EMBL" id="BCI62430.1"/>
    </source>
</evidence>
<protein>
    <recommendedName>
        <fullName evidence="3">Aerotolerance regulator BatD</fullName>
    </recommendedName>
</protein>
<evidence type="ECO:0008006" key="3">
    <source>
        <dbReference type="Google" id="ProtNLM"/>
    </source>
</evidence>
<keyword evidence="2" id="KW-1185">Reference proteome</keyword>
<dbReference type="KEGG" id="copr:Cop2CBH44_07830"/>
<organism evidence="1 2">
    <name type="scientific">Coprobacter secundus subsp. similis</name>
    <dbReference type="NCBI Taxonomy" id="2751153"/>
    <lineage>
        <taxon>Bacteria</taxon>
        <taxon>Pseudomonadati</taxon>
        <taxon>Bacteroidota</taxon>
        <taxon>Bacteroidia</taxon>
        <taxon>Bacteroidales</taxon>
        <taxon>Barnesiellaceae</taxon>
        <taxon>Coprobacter</taxon>
    </lineage>
</organism>